<protein>
    <submittedName>
        <fullName evidence="1">Uncharacterized protein</fullName>
    </submittedName>
</protein>
<dbReference type="EMBL" id="KZ502392">
    <property type="protein sequence ID" value="PKU80056.1"/>
    <property type="molecule type" value="Genomic_DNA"/>
</dbReference>
<sequence>MYTGAGSAWSRWGRELHGVEYRPEKRESSGTSSGLERDGREQWICRLDMKSCLRRLFLWSWNEAASLLF</sequence>
<reference evidence="1 2" key="2">
    <citation type="journal article" date="2017" name="Nature">
        <title>The Apostasia genome and the evolution of orchids.</title>
        <authorList>
            <person name="Zhang G.Q."/>
            <person name="Liu K.W."/>
            <person name="Li Z."/>
            <person name="Lohaus R."/>
            <person name="Hsiao Y.Y."/>
            <person name="Niu S.C."/>
            <person name="Wang J.Y."/>
            <person name="Lin Y.C."/>
            <person name="Xu Q."/>
            <person name="Chen L.J."/>
            <person name="Yoshida K."/>
            <person name="Fujiwara S."/>
            <person name="Wang Z.W."/>
            <person name="Zhang Y.Q."/>
            <person name="Mitsuda N."/>
            <person name="Wang M."/>
            <person name="Liu G.H."/>
            <person name="Pecoraro L."/>
            <person name="Huang H.X."/>
            <person name="Xiao X.J."/>
            <person name="Lin M."/>
            <person name="Wu X.Y."/>
            <person name="Wu W.L."/>
            <person name="Chen Y.Y."/>
            <person name="Chang S.B."/>
            <person name="Sakamoto S."/>
            <person name="Ohme-Takagi M."/>
            <person name="Yagi M."/>
            <person name="Zeng S.J."/>
            <person name="Shen C.Y."/>
            <person name="Yeh C.M."/>
            <person name="Luo Y.B."/>
            <person name="Tsai W.C."/>
            <person name="Van de Peer Y."/>
            <person name="Liu Z.J."/>
        </authorList>
    </citation>
    <scope>NUCLEOTIDE SEQUENCE [LARGE SCALE GENOMIC DNA]</scope>
    <source>
        <tissue evidence="1">The whole plant</tissue>
    </source>
</reference>
<evidence type="ECO:0000313" key="1">
    <source>
        <dbReference type="EMBL" id="PKU80056.1"/>
    </source>
</evidence>
<name>A0A2I0WWL7_9ASPA</name>
<proteinExistence type="predicted"/>
<accession>A0A2I0WWL7</accession>
<reference evidence="1 2" key="1">
    <citation type="journal article" date="2016" name="Sci. Rep.">
        <title>The Dendrobium catenatum Lindl. genome sequence provides insights into polysaccharide synthase, floral development and adaptive evolution.</title>
        <authorList>
            <person name="Zhang G.Q."/>
            <person name="Xu Q."/>
            <person name="Bian C."/>
            <person name="Tsai W.C."/>
            <person name="Yeh C.M."/>
            <person name="Liu K.W."/>
            <person name="Yoshida K."/>
            <person name="Zhang L.S."/>
            <person name="Chang S.B."/>
            <person name="Chen F."/>
            <person name="Shi Y."/>
            <person name="Su Y.Y."/>
            <person name="Zhang Y.Q."/>
            <person name="Chen L.J."/>
            <person name="Yin Y."/>
            <person name="Lin M."/>
            <person name="Huang H."/>
            <person name="Deng H."/>
            <person name="Wang Z.W."/>
            <person name="Zhu S.L."/>
            <person name="Zhao X."/>
            <person name="Deng C."/>
            <person name="Niu S.C."/>
            <person name="Huang J."/>
            <person name="Wang M."/>
            <person name="Liu G.H."/>
            <person name="Yang H.J."/>
            <person name="Xiao X.J."/>
            <person name="Hsiao Y.Y."/>
            <person name="Wu W.L."/>
            <person name="Chen Y.Y."/>
            <person name="Mitsuda N."/>
            <person name="Ohme-Takagi M."/>
            <person name="Luo Y.B."/>
            <person name="Van de Peer Y."/>
            <person name="Liu Z.J."/>
        </authorList>
    </citation>
    <scope>NUCLEOTIDE SEQUENCE [LARGE SCALE GENOMIC DNA]</scope>
    <source>
        <tissue evidence="1">The whole plant</tissue>
    </source>
</reference>
<organism evidence="1 2">
    <name type="scientific">Dendrobium catenatum</name>
    <dbReference type="NCBI Taxonomy" id="906689"/>
    <lineage>
        <taxon>Eukaryota</taxon>
        <taxon>Viridiplantae</taxon>
        <taxon>Streptophyta</taxon>
        <taxon>Embryophyta</taxon>
        <taxon>Tracheophyta</taxon>
        <taxon>Spermatophyta</taxon>
        <taxon>Magnoliopsida</taxon>
        <taxon>Liliopsida</taxon>
        <taxon>Asparagales</taxon>
        <taxon>Orchidaceae</taxon>
        <taxon>Epidendroideae</taxon>
        <taxon>Malaxideae</taxon>
        <taxon>Dendrobiinae</taxon>
        <taxon>Dendrobium</taxon>
    </lineage>
</organism>
<dbReference type="Proteomes" id="UP000233837">
    <property type="component" value="Unassembled WGS sequence"/>
</dbReference>
<dbReference type="AlphaFoldDB" id="A0A2I0WWL7"/>
<gene>
    <name evidence="1" type="ORF">MA16_Dca027574</name>
</gene>
<evidence type="ECO:0000313" key="2">
    <source>
        <dbReference type="Proteomes" id="UP000233837"/>
    </source>
</evidence>
<keyword evidence="2" id="KW-1185">Reference proteome</keyword>